<dbReference type="EMBL" id="QDKG01000003">
    <property type="protein sequence ID" value="PVH25237.1"/>
    <property type="molecule type" value="Genomic_DNA"/>
</dbReference>
<protein>
    <recommendedName>
        <fullName evidence="3">ATP-grasp domain-containing protein</fullName>
    </recommendedName>
</protein>
<keyword evidence="2" id="KW-1185">Reference proteome</keyword>
<dbReference type="AlphaFoldDB" id="A0A2T8HIG4"/>
<organism evidence="1 2">
    <name type="scientific">Sphingobacterium corticibacter</name>
    <dbReference type="NCBI Taxonomy" id="2171749"/>
    <lineage>
        <taxon>Bacteria</taxon>
        <taxon>Pseudomonadati</taxon>
        <taxon>Bacteroidota</taxon>
        <taxon>Sphingobacteriia</taxon>
        <taxon>Sphingobacteriales</taxon>
        <taxon>Sphingobacteriaceae</taxon>
        <taxon>Sphingobacterium</taxon>
    </lineage>
</organism>
<evidence type="ECO:0000313" key="1">
    <source>
        <dbReference type="EMBL" id="PVH25237.1"/>
    </source>
</evidence>
<evidence type="ECO:0000313" key="2">
    <source>
        <dbReference type="Proteomes" id="UP000245627"/>
    </source>
</evidence>
<evidence type="ECO:0008006" key="3">
    <source>
        <dbReference type="Google" id="ProtNLM"/>
    </source>
</evidence>
<comment type="caution">
    <text evidence="1">The sequence shown here is derived from an EMBL/GenBank/DDBJ whole genome shotgun (WGS) entry which is preliminary data.</text>
</comment>
<proteinExistence type="predicted"/>
<dbReference type="Proteomes" id="UP000245627">
    <property type="component" value="Unassembled WGS sequence"/>
</dbReference>
<sequence>MNILAINRRKNFSPNHIGNDAAIMRLVCDELISFGAEVRLCDEESFMQMGITDIDGIISMGRSRSLLLRLQQLEDSGMPIFNSSHSIRNCFRKNMTELLVANGISYPASIVQQTHQPLSTDVLSLAADGLWIKRGDFHAIHKEDVTFAATIAQAQNIIEEYALRNIKEAVISRHLRGDLVKFYAVRGTSFFYSFYPYEVKHHKYEEYEQINGRTNHYNYDAEQLHQLADHSAEVLGVEIYGGDAIIQNDGSIHIIDLNDWPSFAPCREEAAKVIANFLFKKLSTQNGTKKSATFSGKS</sequence>
<dbReference type="Gene3D" id="3.30.470.20">
    <property type="entry name" value="ATP-grasp fold, B domain"/>
    <property type="match status" value="1"/>
</dbReference>
<dbReference type="OrthoDB" id="9799627at2"/>
<dbReference type="SUPFAM" id="SSF56059">
    <property type="entry name" value="Glutathione synthetase ATP-binding domain-like"/>
    <property type="match status" value="1"/>
</dbReference>
<name>A0A2T8HIG4_9SPHI</name>
<reference evidence="1 2" key="1">
    <citation type="submission" date="2018-04" db="EMBL/GenBank/DDBJ databases">
        <title>Sphingobacterium cortibacter sp. nov.</title>
        <authorList>
            <person name="Li Y."/>
        </authorList>
    </citation>
    <scope>NUCLEOTIDE SEQUENCE [LARGE SCALE GENOMIC DNA]</scope>
    <source>
        <strain evidence="1 2">2c-3</strain>
    </source>
</reference>
<dbReference type="RefSeq" id="WP_116775826.1">
    <property type="nucleotide sequence ID" value="NZ_QDKG01000003.1"/>
</dbReference>
<gene>
    <name evidence="1" type="ORF">DC487_09950</name>
</gene>
<accession>A0A2T8HIG4</accession>